<name>A0A1Y2DIR1_9PEZI</name>
<dbReference type="GeneID" id="63774992"/>
<dbReference type="InParanoid" id="A0A1Y2DIR1"/>
<evidence type="ECO:0000313" key="2">
    <source>
        <dbReference type="Proteomes" id="UP000193689"/>
    </source>
</evidence>
<proteinExistence type="predicted"/>
<comment type="caution">
    <text evidence="1">The sequence shown here is derived from an EMBL/GenBank/DDBJ whole genome shotgun (WGS) entry which is preliminary data.</text>
</comment>
<dbReference type="Proteomes" id="UP000193689">
    <property type="component" value="Unassembled WGS sequence"/>
</dbReference>
<keyword evidence="2" id="KW-1185">Reference proteome</keyword>
<gene>
    <name evidence="1" type="ORF">BCR38DRAFT_413035</name>
</gene>
<evidence type="ECO:0000313" key="1">
    <source>
        <dbReference type="EMBL" id="ORY58715.1"/>
    </source>
</evidence>
<dbReference type="EMBL" id="MCFJ01000015">
    <property type="protein sequence ID" value="ORY58715.1"/>
    <property type="molecule type" value="Genomic_DNA"/>
</dbReference>
<accession>A0A1Y2DIR1</accession>
<organism evidence="1 2">
    <name type="scientific">Pseudomassariella vexata</name>
    <dbReference type="NCBI Taxonomy" id="1141098"/>
    <lineage>
        <taxon>Eukaryota</taxon>
        <taxon>Fungi</taxon>
        <taxon>Dikarya</taxon>
        <taxon>Ascomycota</taxon>
        <taxon>Pezizomycotina</taxon>
        <taxon>Sordariomycetes</taxon>
        <taxon>Xylariomycetidae</taxon>
        <taxon>Amphisphaeriales</taxon>
        <taxon>Pseudomassariaceae</taxon>
        <taxon>Pseudomassariella</taxon>
    </lineage>
</organism>
<sequence>MYANFHVKQKTTSILRQHRVILRLGSVLIDVDGDPITYLLVRLCIRVKNVDRNAVPSRVMEILSLIRIHNKLIEKYRAGVLQLLVHSGKVPEILPLRTRVNVQNRTPYSAPDVSLILDFSSNRDCRCFLDSISLNRIYAFLRPDNVGSRLPALGSRTLRSFHTIRDSAGGICVDTKRSAMVAIEHNVIFVTVAVESKSVKAQPVMVAHAGVTDDVPSVLFTVSDTET</sequence>
<dbReference type="AlphaFoldDB" id="A0A1Y2DIR1"/>
<reference evidence="1 2" key="1">
    <citation type="submission" date="2016-07" db="EMBL/GenBank/DDBJ databases">
        <title>Pervasive Adenine N6-methylation of Active Genes in Fungi.</title>
        <authorList>
            <consortium name="DOE Joint Genome Institute"/>
            <person name="Mondo S.J."/>
            <person name="Dannebaum R.O."/>
            <person name="Kuo R.C."/>
            <person name="Labutti K."/>
            <person name="Haridas S."/>
            <person name="Kuo A."/>
            <person name="Salamov A."/>
            <person name="Ahrendt S.R."/>
            <person name="Lipzen A."/>
            <person name="Sullivan W."/>
            <person name="Andreopoulos W.B."/>
            <person name="Clum A."/>
            <person name="Lindquist E."/>
            <person name="Daum C."/>
            <person name="Ramamoorthy G.K."/>
            <person name="Gryganskyi A."/>
            <person name="Culley D."/>
            <person name="Magnuson J.K."/>
            <person name="James T.Y."/>
            <person name="O'Malley M.A."/>
            <person name="Stajich J.E."/>
            <person name="Spatafora J.W."/>
            <person name="Visel A."/>
            <person name="Grigoriev I.V."/>
        </authorList>
    </citation>
    <scope>NUCLEOTIDE SEQUENCE [LARGE SCALE GENOMIC DNA]</scope>
    <source>
        <strain evidence="1 2">CBS 129021</strain>
    </source>
</reference>
<dbReference type="RefSeq" id="XP_040711527.1">
    <property type="nucleotide sequence ID" value="XM_040858780.1"/>
</dbReference>
<protein>
    <submittedName>
        <fullName evidence="1">Uncharacterized protein</fullName>
    </submittedName>
</protein>